<evidence type="ECO:0000256" key="1">
    <source>
        <dbReference type="SAM" id="SignalP"/>
    </source>
</evidence>
<protein>
    <submittedName>
        <fullName evidence="2">DUF6488 family protein</fullName>
    </submittedName>
</protein>
<dbReference type="RefSeq" id="WP_204997503.1">
    <property type="nucleotide sequence ID" value="NZ_JAPTGG010000026.1"/>
</dbReference>
<dbReference type="InterPro" id="IPR045503">
    <property type="entry name" value="DUF6488"/>
</dbReference>
<dbReference type="EMBL" id="JAPTGG010000026">
    <property type="protein sequence ID" value="MCZ0867181.1"/>
    <property type="molecule type" value="Genomic_DNA"/>
</dbReference>
<dbReference type="AlphaFoldDB" id="A0A9J6RSW3"/>
<feature type="chain" id="PRO_5039909742" evidence="1">
    <location>
        <begin position="22"/>
        <end position="117"/>
    </location>
</feature>
<keyword evidence="3" id="KW-1185">Reference proteome</keyword>
<dbReference type="Pfam" id="PF20098">
    <property type="entry name" value="DUF6488"/>
    <property type="match status" value="1"/>
</dbReference>
<keyword evidence="1" id="KW-0732">Signal</keyword>
<evidence type="ECO:0000313" key="3">
    <source>
        <dbReference type="Proteomes" id="UP001069090"/>
    </source>
</evidence>
<dbReference type="Proteomes" id="UP001069090">
    <property type="component" value="Unassembled WGS sequence"/>
</dbReference>
<gene>
    <name evidence="2" type="ORF">O0V09_18445</name>
</gene>
<proteinExistence type="predicted"/>
<evidence type="ECO:0000313" key="2">
    <source>
        <dbReference type="EMBL" id="MCZ0867181.1"/>
    </source>
</evidence>
<name>A0A9J6RSW3_9GAMM</name>
<accession>A0A9J6RSW3</accession>
<feature type="signal peptide" evidence="1">
    <location>
        <begin position="1"/>
        <end position="21"/>
    </location>
</feature>
<comment type="caution">
    <text evidence="2">The sequence shown here is derived from an EMBL/GenBank/DDBJ whole genome shotgun (WGS) entry which is preliminary data.</text>
</comment>
<organism evidence="2 3">
    <name type="scientific">Dasania phycosphaerae</name>
    <dbReference type="NCBI Taxonomy" id="2950436"/>
    <lineage>
        <taxon>Bacteria</taxon>
        <taxon>Pseudomonadati</taxon>
        <taxon>Pseudomonadota</taxon>
        <taxon>Gammaproteobacteria</taxon>
        <taxon>Cellvibrionales</taxon>
        <taxon>Spongiibacteraceae</taxon>
        <taxon>Dasania</taxon>
    </lineage>
</organism>
<reference evidence="2 3" key="1">
    <citation type="submission" date="2022-12" db="EMBL/GenBank/DDBJ databases">
        <title>Dasania phycosphaerae sp. nov., isolated from particulate material of the south coast of Korea.</title>
        <authorList>
            <person name="Jiang Y."/>
        </authorList>
    </citation>
    <scope>NUCLEOTIDE SEQUENCE [LARGE SCALE GENOMIC DNA]</scope>
    <source>
        <strain evidence="2 3">GY-19</strain>
    </source>
</reference>
<sequence length="117" mass="12720">MKLYKTVLILFLMSASSLGMAHGGGHKQVSEDQVVEIAQRALGQLSSVEHGLAIGKLKPTWAKLDASNIEIVERGRGYFVVKAYNPQESDTTYMLISAAGELYDVNDTGKFSGVNKE</sequence>